<protein>
    <submittedName>
        <fullName evidence="2">Alpha/beta hydrolase family protein</fullName>
    </submittedName>
</protein>
<name>A0A1S1HGF1_9SPHN</name>
<reference evidence="2 3" key="1">
    <citation type="submission" date="2016-09" db="EMBL/GenBank/DDBJ databases">
        <title>Metabolic pathway, cell adaptation mechanisms and a novel monoxygenase revealed through proteogenomic-transcription analysis of a Sphingomonas haloaromaticamans strain degrading the fungicide ortho-phenylphenol.</title>
        <authorList>
            <person name="Perruchon C."/>
            <person name="Papadopoulou E.S."/>
            <person name="Rousidou C."/>
            <person name="Vasileiadis S."/>
            <person name="Tanou G."/>
            <person name="Amoutzias G."/>
            <person name="Molassiotis A."/>
            <person name="Karpouzas D.G."/>
        </authorList>
    </citation>
    <scope>NUCLEOTIDE SEQUENCE [LARGE SCALE GENOMIC DNA]</scope>
    <source>
        <strain evidence="2 3">P3</strain>
    </source>
</reference>
<sequence>MTAVAASRAAPRHAVHVLRVDVGEIAPGAGAIELALDLHVPSRLADRPLLFWCVPGGGVARGYYDLHDPQNPDDEAFSLAAALVAAGHVVVAIDPVGVGDSTQPEDGYALTTEAVAQGNIRALADIRGRLAEGGLGGLPPLPGLPVIGTGHSAGAMISAVHQVASPDFTAMLLFCFGTTGLPEYLDDDLRAALETPDGGRSRVVEFARVRFGAQPYLPAPRHEKDTPAGRALREVMNNVLANIGMHAMMPGNVREELGAIGVPVFLSVGERDMTGPPHLLPADYARCPDFTLHVVPTSGHHVFVAPETDRLYRRILNWVDGVVPS</sequence>
<dbReference type="Pfam" id="PF12697">
    <property type="entry name" value="Abhydrolase_6"/>
    <property type="match status" value="1"/>
</dbReference>
<evidence type="ECO:0000313" key="3">
    <source>
        <dbReference type="Proteomes" id="UP000179467"/>
    </source>
</evidence>
<dbReference type="RefSeq" id="WP_070934411.1">
    <property type="nucleotide sequence ID" value="NZ_MIPT01000001.1"/>
</dbReference>
<dbReference type="GO" id="GO:0016787">
    <property type="term" value="F:hydrolase activity"/>
    <property type="evidence" value="ECO:0007669"/>
    <property type="project" value="UniProtKB-KW"/>
</dbReference>
<gene>
    <name evidence="2" type="ORF">BHE75_03172</name>
</gene>
<dbReference type="AlphaFoldDB" id="A0A1S1HGF1"/>
<dbReference type="SUPFAM" id="SSF53474">
    <property type="entry name" value="alpha/beta-Hydrolases"/>
    <property type="match status" value="1"/>
</dbReference>
<organism evidence="2 3">
    <name type="scientific">Edaphosphingomonas haloaromaticamans</name>
    <dbReference type="NCBI Taxonomy" id="653954"/>
    <lineage>
        <taxon>Bacteria</taxon>
        <taxon>Pseudomonadati</taxon>
        <taxon>Pseudomonadota</taxon>
        <taxon>Alphaproteobacteria</taxon>
        <taxon>Sphingomonadales</taxon>
        <taxon>Rhizorhabdaceae</taxon>
        <taxon>Edaphosphingomonas</taxon>
    </lineage>
</organism>
<dbReference type="OrthoDB" id="4512892at2"/>
<evidence type="ECO:0000259" key="1">
    <source>
        <dbReference type="Pfam" id="PF12697"/>
    </source>
</evidence>
<keyword evidence="2" id="KW-0378">Hydrolase</keyword>
<dbReference type="Proteomes" id="UP000179467">
    <property type="component" value="Unassembled WGS sequence"/>
</dbReference>
<proteinExistence type="predicted"/>
<evidence type="ECO:0000313" key="2">
    <source>
        <dbReference type="EMBL" id="OHT21167.1"/>
    </source>
</evidence>
<feature type="domain" description="AB hydrolase-1" evidence="1">
    <location>
        <begin position="54"/>
        <end position="307"/>
    </location>
</feature>
<keyword evidence="3" id="KW-1185">Reference proteome</keyword>
<dbReference type="InterPro" id="IPR029058">
    <property type="entry name" value="AB_hydrolase_fold"/>
</dbReference>
<dbReference type="InterPro" id="IPR000073">
    <property type="entry name" value="AB_hydrolase_1"/>
</dbReference>
<comment type="caution">
    <text evidence="2">The sequence shown here is derived from an EMBL/GenBank/DDBJ whole genome shotgun (WGS) entry which is preliminary data.</text>
</comment>
<dbReference type="Gene3D" id="3.40.50.1820">
    <property type="entry name" value="alpha/beta hydrolase"/>
    <property type="match status" value="1"/>
</dbReference>
<accession>A0A1S1HGF1</accession>
<dbReference type="EMBL" id="MIPT01000001">
    <property type="protein sequence ID" value="OHT21167.1"/>
    <property type="molecule type" value="Genomic_DNA"/>
</dbReference>